<dbReference type="Pfam" id="PF00849">
    <property type="entry name" value="PseudoU_synth_2"/>
    <property type="match status" value="1"/>
</dbReference>
<dbReference type="PANTHER" id="PTHR21600:SF87">
    <property type="entry name" value="RNA PSEUDOURIDYLATE SYNTHASE DOMAIN-CONTAINING PROTEIN 1"/>
    <property type="match status" value="1"/>
</dbReference>
<dbReference type="InterPro" id="IPR006224">
    <property type="entry name" value="PsdUridine_synth_RluA-like_CS"/>
</dbReference>
<accession>A0A6B3LFL1</accession>
<dbReference type="EMBL" id="CP066776">
    <property type="protein sequence ID" value="QQL45457.1"/>
    <property type="molecule type" value="Genomic_DNA"/>
</dbReference>
<reference evidence="3 4" key="1">
    <citation type="submission" date="2020-12" db="EMBL/GenBank/DDBJ databases">
        <title>Sulforoseuscoccus oceanibium gen. nov., sp. nov., a representative of the phylum Verrucomicrobia with special cytoplasmic membrane, and proposal of Sulforoseuscoccusaceae fam. nov.</title>
        <authorList>
            <person name="Xi F."/>
        </authorList>
    </citation>
    <scope>NUCLEOTIDE SEQUENCE [LARGE SCALE GENOMIC DNA]</scope>
    <source>
        <strain evidence="3 4">T37</strain>
    </source>
</reference>
<dbReference type="GO" id="GO:0003723">
    <property type="term" value="F:RNA binding"/>
    <property type="evidence" value="ECO:0007669"/>
    <property type="project" value="InterPro"/>
</dbReference>
<evidence type="ECO:0000313" key="3">
    <source>
        <dbReference type="EMBL" id="QQL45457.1"/>
    </source>
</evidence>
<organism evidence="3 4">
    <name type="scientific">Sulfuriroseicoccus oceanibius</name>
    <dbReference type="NCBI Taxonomy" id="2707525"/>
    <lineage>
        <taxon>Bacteria</taxon>
        <taxon>Pseudomonadati</taxon>
        <taxon>Verrucomicrobiota</taxon>
        <taxon>Verrucomicrobiia</taxon>
        <taxon>Verrucomicrobiales</taxon>
        <taxon>Verrucomicrobiaceae</taxon>
        <taxon>Sulfuriroseicoccus</taxon>
    </lineage>
</organism>
<dbReference type="PANTHER" id="PTHR21600">
    <property type="entry name" value="MITOCHONDRIAL RNA PSEUDOURIDINE SYNTHASE"/>
    <property type="match status" value="1"/>
</dbReference>
<proteinExistence type="inferred from homology"/>
<comment type="similarity">
    <text evidence="1">Belongs to the pseudouridine synthase RluA family.</text>
</comment>
<protein>
    <submittedName>
        <fullName evidence="3">RNA pseudouridine synthase</fullName>
    </submittedName>
</protein>
<evidence type="ECO:0000256" key="1">
    <source>
        <dbReference type="ARBA" id="ARBA00010876"/>
    </source>
</evidence>
<dbReference type="RefSeq" id="WP_164365518.1">
    <property type="nucleotide sequence ID" value="NZ_CP066776.1"/>
</dbReference>
<keyword evidence="4" id="KW-1185">Reference proteome</keyword>
<dbReference type="InterPro" id="IPR050188">
    <property type="entry name" value="RluA_PseudoU_synthase"/>
</dbReference>
<dbReference type="KEGG" id="soa:G3M56_002370"/>
<dbReference type="SUPFAM" id="SSF55120">
    <property type="entry name" value="Pseudouridine synthase"/>
    <property type="match status" value="1"/>
</dbReference>
<dbReference type="GO" id="GO:0140098">
    <property type="term" value="F:catalytic activity, acting on RNA"/>
    <property type="evidence" value="ECO:0007669"/>
    <property type="project" value="UniProtKB-ARBA"/>
</dbReference>
<feature type="domain" description="Pseudouridine synthase RsuA/RluA-like" evidence="2">
    <location>
        <begin position="19"/>
        <end position="188"/>
    </location>
</feature>
<gene>
    <name evidence="3" type="ORF">G3M56_002370</name>
</gene>
<dbReference type="Gene3D" id="3.30.2350.10">
    <property type="entry name" value="Pseudouridine synthase"/>
    <property type="match status" value="1"/>
</dbReference>
<dbReference type="InterPro" id="IPR006145">
    <property type="entry name" value="PsdUridine_synth_RsuA/RluA"/>
</dbReference>
<dbReference type="GO" id="GO:0000455">
    <property type="term" value="P:enzyme-directed rRNA pseudouridine synthesis"/>
    <property type="evidence" value="ECO:0007669"/>
    <property type="project" value="TreeGrafter"/>
</dbReference>
<dbReference type="AlphaFoldDB" id="A0A6B3LFL1"/>
<dbReference type="GO" id="GO:0009982">
    <property type="term" value="F:pseudouridine synthase activity"/>
    <property type="evidence" value="ECO:0007669"/>
    <property type="project" value="InterPro"/>
</dbReference>
<dbReference type="InterPro" id="IPR020103">
    <property type="entry name" value="PsdUridine_synth_cat_dom_sf"/>
</dbReference>
<dbReference type="CDD" id="cd02869">
    <property type="entry name" value="PseudoU_synth_RluA_like"/>
    <property type="match status" value="1"/>
</dbReference>
<sequence length="269" mass="30200">MHPPGKYAHFDVIEETPEFIVVSKPAHLLIHPTRPGGHTTLFHGLQTLLGFELANGGQISIINRLDRETSGLVLVAKTSKEARRFAKAMMRREMSKGYQAIVFGWPEQDRFTVDGPILREGDVRDCPVYVKQCVHDDGKPCSTEFEVIERFTSPEPMGVGDFRTDRFALLACKPHTGRMHQIRVHLAHVGYPIIGDKIYGPSEQLYLEFIETGWTPQLQRSLVLDRHALHSASLSCDDGNHSWTAPLATDLCDWLRMHGAAFRPGHEGA</sequence>
<dbReference type="PROSITE" id="PS01129">
    <property type="entry name" value="PSI_RLU"/>
    <property type="match status" value="1"/>
</dbReference>
<evidence type="ECO:0000259" key="2">
    <source>
        <dbReference type="Pfam" id="PF00849"/>
    </source>
</evidence>
<dbReference type="Proteomes" id="UP000475117">
    <property type="component" value="Chromosome"/>
</dbReference>
<evidence type="ECO:0000313" key="4">
    <source>
        <dbReference type="Proteomes" id="UP000475117"/>
    </source>
</evidence>
<name>A0A6B3LFL1_9BACT</name>